<accession>A0A4R6YF01</accession>
<dbReference type="Proteomes" id="UP000294958">
    <property type="component" value="Unassembled WGS sequence"/>
</dbReference>
<keyword evidence="2" id="KW-1185">Reference proteome</keyword>
<comment type="caution">
    <text evidence="1">The sequence shown here is derived from an EMBL/GenBank/DDBJ whole genome shotgun (WGS) entry which is preliminary data.</text>
</comment>
<gene>
    <name evidence="1" type="ORF">DES43_113128</name>
</gene>
<name>A0A4R6YF01_9HYPH</name>
<reference evidence="1 2" key="1">
    <citation type="submission" date="2019-03" db="EMBL/GenBank/DDBJ databases">
        <title>Genomic Encyclopedia of Type Strains, Phase IV (KMG-IV): sequencing the most valuable type-strain genomes for metagenomic binning, comparative biology and taxonomic classification.</title>
        <authorList>
            <person name="Goeker M."/>
        </authorList>
    </citation>
    <scope>NUCLEOTIDE SEQUENCE [LARGE SCALE GENOMIC DNA]</scope>
    <source>
        <strain evidence="1 2">DSM 11603</strain>
    </source>
</reference>
<protein>
    <submittedName>
        <fullName evidence="1">Uncharacterized protein</fullName>
    </submittedName>
</protein>
<evidence type="ECO:0000313" key="2">
    <source>
        <dbReference type="Proteomes" id="UP000294958"/>
    </source>
</evidence>
<dbReference type="EMBL" id="SNZF01000013">
    <property type="protein sequence ID" value="TDR34697.1"/>
    <property type="molecule type" value="Genomic_DNA"/>
</dbReference>
<sequence length="116" mass="12803">MPHEVTRDGLISALTQKPTLRPLTEPLLLRDVLAMKRQRGDNDIAGFKEVCREFAYGLNGTISGAIWAMNQWIKAADAGRQPWVGKVTQDRRRAFVADCEAVLAGTFGVEFTVEAA</sequence>
<proteinExistence type="predicted"/>
<dbReference type="RefSeq" id="WP_133675394.1">
    <property type="nucleotide sequence ID" value="NZ_SNZF01000013.1"/>
</dbReference>
<dbReference type="OrthoDB" id="8116291at2"/>
<dbReference type="AlphaFoldDB" id="A0A4R6YF01"/>
<evidence type="ECO:0000313" key="1">
    <source>
        <dbReference type="EMBL" id="TDR34697.1"/>
    </source>
</evidence>
<organism evidence="1 2">
    <name type="scientific">Aquamicrobium defluvii</name>
    <dbReference type="NCBI Taxonomy" id="69279"/>
    <lineage>
        <taxon>Bacteria</taxon>
        <taxon>Pseudomonadati</taxon>
        <taxon>Pseudomonadota</taxon>
        <taxon>Alphaproteobacteria</taxon>
        <taxon>Hyphomicrobiales</taxon>
        <taxon>Phyllobacteriaceae</taxon>
        <taxon>Aquamicrobium</taxon>
    </lineage>
</organism>